<accession>A0A5N5IEE1</accession>
<sequence length="282" mass="31748">MEENASLIIWESNSITSIPNLLLSETMTNFCASISSSPLFSSIVALCALILLYFPNHFLQIIFSPVLIITGFLLLSILRLGAVQRIETEGDELKEKETNRSLLESEENRGNCNGVQEQIPSLQEDQDQRFLDYQSETDSESEAGFDPKPCFEDLFVEWNVKAPLEVIYEEYEGEEDEVDPNGNDPDSNRKDGNQVLGLVKHPSLSLCYPESDSDSSSDGGFSVPGVWDSPDAMCFRWEDDREGLIEIALDGNSKRGELDFRVDHDHDEENLIEIDISPTRKQ</sequence>
<dbReference type="AlphaFoldDB" id="A0A5N5IEE1"/>
<dbReference type="OrthoDB" id="1939257at2759"/>
<evidence type="ECO:0008006" key="5">
    <source>
        <dbReference type="Google" id="ProtNLM"/>
    </source>
</evidence>
<keyword evidence="4" id="KW-1185">Reference proteome</keyword>
<evidence type="ECO:0000256" key="1">
    <source>
        <dbReference type="SAM" id="MobiDB-lite"/>
    </source>
</evidence>
<protein>
    <recommendedName>
        <fullName evidence="5">Transmembrane protein</fullName>
    </recommendedName>
</protein>
<proteinExistence type="predicted"/>
<feature type="transmembrane region" description="Helical" evidence="2">
    <location>
        <begin position="58"/>
        <end position="78"/>
    </location>
</feature>
<feature type="transmembrane region" description="Helical" evidence="2">
    <location>
        <begin position="30"/>
        <end position="52"/>
    </location>
</feature>
<organism evidence="3 4">
    <name type="scientific">Pyrus ussuriensis x Pyrus communis</name>
    <dbReference type="NCBI Taxonomy" id="2448454"/>
    <lineage>
        <taxon>Eukaryota</taxon>
        <taxon>Viridiplantae</taxon>
        <taxon>Streptophyta</taxon>
        <taxon>Embryophyta</taxon>
        <taxon>Tracheophyta</taxon>
        <taxon>Spermatophyta</taxon>
        <taxon>Magnoliopsida</taxon>
        <taxon>eudicotyledons</taxon>
        <taxon>Gunneridae</taxon>
        <taxon>Pentapetalae</taxon>
        <taxon>rosids</taxon>
        <taxon>fabids</taxon>
        <taxon>Rosales</taxon>
        <taxon>Rosaceae</taxon>
        <taxon>Amygdaloideae</taxon>
        <taxon>Maleae</taxon>
        <taxon>Pyrus</taxon>
    </lineage>
</organism>
<evidence type="ECO:0000313" key="3">
    <source>
        <dbReference type="EMBL" id="KAB2637453.1"/>
    </source>
</evidence>
<dbReference type="PANTHER" id="PTHR37746">
    <property type="entry name" value="TRANSMEMBRANE PROTEIN"/>
    <property type="match status" value="1"/>
</dbReference>
<keyword evidence="2" id="KW-0812">Transmembrane</keyword>
<comment type="caution">
    <text evidence="3">The sequence shown here is derived from an EMBL/GenBank/DDBJ whole genome shotgun (WGS) entry which is preliminary data.</text>
</comment>
<reference evidence="3 4" key="1">
    <citation type="submission" date="2019-09" db="EMBL/GenBank/DDBJ databases">
        <authorList>
            <person name="Ou C."/>
        </authorList>
    </citation>
    <scope>NUCLEOTIDE SEQUENCE [LARGE SCALE GENOMIC DNA]</scope>
    <source>
        <strain evidence="3">S2</strain>
        <tissue evidence="3">Leaf</tissue>
    </source>
</reference>
<dbReference type="Proteomes" id="UP000327157">
    <property type="component" value="Chromosome 5"/>
</dbReference>
<feature type="compositionally biased region" description="Polar residues" evidence="1">
    <location>
        <begin position="110"/>
        <end position="119"/>
    </location>
</feature>
<keyword evidence="2" id="KW-0472">Membrane</keyword>
<evidence type="ECO:0000256" key="2">
    <source>
        <dbReference type="SAM" id="Phobius"/>
    </source>
</evidence>
<feature type="region of interest" description="Disordered" evidence="1">
    <location>
        <begin position="95"/>
        <end position="119"/>
    </location>
</feature>
<reference evidence="3 4" key="3">
    <citation type="submission" date="2019-11" db="EMBL/GenBank/DDBJ databases">
        <title>A de novo genome assembly of a pear dwarfing rootstock.</title>
        <authorList>
            <person name="Wang F."/>
            <person name="Wang J."/>
            <person name="Li S."/>
            <person name="Zhang Y."/>
            <person name="Fang M."/>
            <person name="Ma L."/>
            <person name="Zhao Y."/>
            <person name="Jiang S."/>
        </authorList>
    </citation>
    <scope>NUCLEOTIDE SEQUENCE [LARGE SCALE GENOMIC DNA]</scope>
    <source>
        <strain evidence="3">S2</strain>
        <tissue evidence="3">Leaf</tissue>
    </source>
</reference>
<keyword evidence="2" id="KW-1133">Transmembrane helix</keyword>
<dbReference type="EMBL" id="SMOL01000004">
    <property type="protein sequence ID" value="KAB2637453.1"/>
    <property type="molecule type" value="Genomic_DNA"/>
</dbReference>
<gene>
    <name evidence="3" type="ORF">D8674_027987</name>
</gene>
<evidence type="ECO:0000313" key="4">
    <source>
        <dbReference type="Proteomes" id="UP000327157"/>
    </source>
</evidence>
<reference evidence="4" key="2">
    <citation type="submission" date="2019-10" db="EMBL/GenBank/DDBJ databases">
        <title>A de novo genome assembly of a pear dwarfing rootstock.</title>
        <authorList>
            <person name="Wang F."/>
            <person name="Wang J."/>
            <person name="Li S."/>
            <person name="Zhang Y."/>
            <person name="Fang M."/>
            <person name="Ma L."/>
            <person name="Zhao Y."/>
            <person name="Jiang S."/>
        </authorList>
    </citation>
    <scope>NUCLEOTIDE SEQUENCE [LARGE SCALE GENOMIC DNA]</scope>
</reference>
<name>A0A5N5IEE1_9ROSA</name>
<dbReference type="PANTHER" id="PTHR37746:SF1">
    <property type="entry name" value="TRANSMEMBRANE PROTEIN"/>
    <property type="match status" value="1"/>
</dbReference>
<feature type="region of interest" description="Disordered" evidence="1">
    <location>
        <begin position="172"/>
        <end position="194"/>
    </location>
</feature>